<keyword evidence="3" id="KW-1185">Reference proteome</keyword>
<organism evidence="2 3">
    <name type="scientific">Gigaspora margarita</name>
    <dbReference type="NCBI Taxonomy" id="4874"/>
    <lineage>
        <taxon>Eukaryota</taxon>
        <taxon>Fungi</taxon>
        <taxon>Fungi incertae sedis</taxon>
        <taxon>Mucoromycota</taxon>
        <taxon>Glomeromycotina</taxon>
        <taxon>Glomeromycetes</taxon>
        <taxon>Diversisporales</taxon>
        <taxon>Gigasporaceae</taxon>
        <taxon>Gigaspora</taxon>
    </lineage>
</organism>
<sequence>VMLWCTTADRQERDREGEKAQENIKKKAQSASLNRPKTCKILVTHSSNRCGNTIKYPFIATMREKVLGMQEQVMLWCTTTDRQKRSREVKKVQKDTQKKGYERWDCTSGPPIQHFVPQPGNQK</sequence>
<feature type="compositionally biased region" description="Basic and acidic residues" evidence="1">
    <location>
        <begin position="12"/>
        <end position="25"/>
    </location>
</feature>
<gene>
    <name evidence="2" type="ORF">GMARGA_LOCUS42920</name>
</gene>
<feature type="region of interest" description="Disordered" evidence="1">
    <location>
        <begin position="86"/>
        <end position="123"/>
    </location>
</feature>
<proteinExistence type="predicted"/>
<evidence type="ECO:0000313" key="2">
    <source>
        <dbReference type="EMBL" id="CAG8854099.1"/>
    </source>
</evidence>
<feature type="region of interest" description="Disordered" evidence="1">
    <location>
        <begin position="12"/>
        <end position="31"/>
    </location>
</feature>
<reference evidence="2 3" key="1">
    <citation type="submission" date="2021-06" db="EMBL/GenBank/DDBJ databases">
        <authorList>
            <person name="Kallberg Y."/>
            <person name="Tangrot J."/>
            <person name="Rosling A."/>
        </authorList>
    </citation>
    <scope>NUCLEOTIDE SEQUENCE [LARGE SCALE GENOMIC DNA]</scope>
    <source>
        <strain evidence="2 3">120-4 pot B 10/14</strain>
    </source>
</reference>
<feature type="compositionally biased region" description="Basic and acidic residues" evidence="1">
    <location>
        <begin position="89"/>
        <end position="105"/>
    </location>
</feature>
<protein>
    <submittedName>
        <fullName evidence="2">23698_t:CDS:1</fullName>
    </submittedName>
</protein>
<dbReference type="EMBL" id="CAJVQB010133325">
    <property type="protein sequence ID" value="CAG8854099.1"/>
    <property type="molecule type" value="Genomic_DNA"/>
</dbReference>
<comment type="caution">
    <text evidence="2">The sequence shown here is derived from an EMBL/GenBank/DDBJ whole genome shotgun (WGS) entry which is preliminary data.</text>
</comment>
<name>A0ABN7XJF5_GIGMA</name>
<evidence type="ECO:0000313" key="3">
    <source>
        <dbReference type="Proteomes" id="UP000789901"/>
    </source>
</evidence>
<dbReference type="Proteomes" id="UP000789901">
    <property type="component" value="Unassembled WGS sequence"/>
</dbReference>
<feature type="non-terminal residue" evidence="2">
    <location>
        <position position="123"/>
    </location>
</feature>
<evidence type="ECO:0000256" key="1">
    <source>
        <dbReference type="SAM" id="MobiDB-lite"/>
    </source>
</evidence>
<accession>A0ABN7XJF5</accession>
<feature type="non-terminal residue" evidence="2">
    <location>
        <position position="1"/>
    </location>
</feature>